<reference evidence="2 3" key="1">
    <citation type="submission" date="2021-06" db="EMBL/GenBank/DDBJ databases">
        <title>Genome sequence of Babesia caballi.</title>
        <authorList>
            <person name="Yamagishi J."/>
            <person name="Kidaka T."/>
            <person name="Ochi A."/>
        </authorList>
    </citation>
    <scope>NUCLEOTIDE SEQUENCE [LARGE SCALE GENOMIC DNA]</scope>
    <source>
        <strain evidence="2">USDA-D6B2</strain>
    </source>
</reference>
<dbReference type="GO" id="GO:0004177">
    <property type="term" value="F:aminopeptidase activity"/>
    <property type="evidence" value="ECO:0007669"/>
    <property type="project" value="UniProtKB-KW"/>
</dbReference>
<name>A0AAV4LXV9_BABCB</name>
<gene>
    <name evidence="2" type="ORF">BcabD6B2_40290</name>
</gene>
<dbReference type="GeneID" id="94196075"/>
<feature type="compositionally biased region" description="Basic and acidic residues" evidence="1">
    <location>
        <begin position="73"/>
        <end position="87"/>
    </location>
</feature>
<proteinExistence type="predicted"/>
<keyword evidence="3" id="KW-1185">Reference proteome</keyword>
<sequence>MHDTDRVALHPRLDHGVKQRRFARPLLAAYQGDVRDSDLLGVDVERYLQHVIFNRHPRRAVIQLVQPDRETRPLTAHRVDVPADPREPTTNASFPFTGT</sequence>
<feature type="compositionally biased region" description="Polar residues" evidence="1">
    <location>
        <begin position="88"/>
        <end position="99"/>
    </location>
</feature>
<keyword evidence="2" id="KW-0378">Hydrolase</keyword>
<accession>A0AAV4LXV9</accession>
<evidence type="ECO:0000313" key="2">
    <source>
        <dbReference type="EMBL" id="GIX64594.1"/>
    </source>
</evidence>
<evidence type="ECO:0000256" key="1">
    <source>
        <dbReference type="SAM" id="MobiDB-lite"/>
    </source>
</evidence>
<dbReference type="AlphaFoldDB" id="A0AAV4LXV9"/>
<keyword evidence="2" id="KW-0645">Protease</keyword>
<keyword evidence="2" id="KW-0031">Aminopeptidase</keyword>
<comment type="caution">
    <text evidence="2">The sequence shown here is derived from an EMBL/GenBank/DDBJ whole genome shotgun (WGS) entry which is preliminary data.</text>
</comment>
<evidence type="ECO:0000313" key="3">
    <source>
        <dbReference type="Proteomes" id="UP001497744"/>
    </source>
</evidence>
<dbReference type="RefSeq" id="XP_067716663.1">
    <property type="nucleotide sequence ID" value="XM_067860562.1"/>
</dbReference>
<dbReference type="EMBL" id="BPLF01000003">
    <property type="protein sequence ID" value="GIX64594.1"/>
    <property type="molecule type" value="Genomic_DNA"/>
</dbReference>
<feature type="region of interest" description="Disordered" evidence="1">
    <location>
        <begin position="73"/>
        <end position="99"/>
    </location>
</feature>
<dbReference type="Proteomes" id="UP001497744">
    <property type="component" value="Unassembled WGS sequence"/>
</dbReference>
<organism evidence="2 3">
    <name type="scientific">Babesia caballi</name>
    <dbReference type="NCBI Taxonomy" id="5871"/>
    <lineage>
        <taxon>Eukaryota</taxon>
        <taxon>Sar</taxon>
        <taxon>Alveolata</taxon>
        <taxon>Apicomplexa</taxon>
        <taxon>Aconoidasida</taxon>
        <taxon>Piroplasmida</taxon>
        <taxon>Babesiidae</taxon>
        <taxon>Babesia</taxon>
    </lineage>
</organism>
<protein>
    <submittedName>
        <fullName evidence="2">Leucyl aminopeptidase, putative</fullName>
    </submittedName>
</protein>